<proteinExistence type="predicted"/>
<feature type="compositionally biased region" description="Basic and acidic residues" evidence="1">
    <location>
        <begin position="59"/>
        <end position="69"/>
    </location>
</feature>
<reference evidence="3" key="1">
    <citation type="journal article" date="2019" name="Sci. Rep.">
        <title>Draft genome of Tanacetum cinerariifolium, the natural source of mosquito coil.</title>
        <authorList>
            <person name="Yamashiro T."/>
            <person name="Shiraishi A."/>
            <person name="Satake H."/>
            <person name="Nakayama K."/>
        </authorList>
    </citation>
    <scope>NUCLEOTIDE SEQUENCE</scope>
</reference>
<protein>
    <recommendedName>
        <fullName evidence="4">Secreted protein</fullName>
    </recommendedName>
</protein>
<organism evidence="3">
    <name type="scientific">Tanacetum cinerariifolium</name>
    <name type="common">Dalmatian daisy</name>
    <name type="synonym">Chrysanthemum cinerariifolium</name>
    <dbReference type="NCBI Taxonomy" id="118510"/>
    <lineage>
        <taxon>Eukaryota</taxon>
        <taxon>Viridiplantae</taxon>
        <taxon>Streptophyta</taxon>
        <taxon>Embryophyta</taxon>
        <taxon>Tracheophyta</taxon>
        <taxon>Spermatophyta</taxon>
        <taxon>Magnoliopsida</taxon>
        <taxon>eudicotyledons</taxon>
        <taxon>Gunneridae</taxon>
        <taxon>Pentapetalae</taxon>
        <taxon>asterids</taxon>
        <taxon>campanulids</taxon>
        <taxon>Asterales</taxon>
        <taxon>Asteraceae</taxon>
        <taxon>Asteroideae</taxon>
        <taxon>Anthemideae</taxon>
        <taxon>Anthemidinae</taxon>
        <taxon>Tanacetum</taxon>
    </lineage>
</organism>
<evidence type="ECO:0000313" key="3">
    <source>
        <dbReference type="EMBL" id="GEY10583.1"/>
    </source>
</evidence>
<name>A0A699HGD0_TANCI</name>
<comment type="caution">
    <text evidence="3">The sequence shown here is derived from an EMBL/GenBank/DDBJ whole genome shotgun (WGS) entry which is preliminary data.</text>
</comment>
<feature type="chain" id="PRO_5025543601" description="Secreted protein" evidence="2">
    <location>
        <begin position="29"/>
        <end position="69"/>
    </location>
</feature>
<dbReference type="AlphaFoldDB" id="A0A699HGD0"/>
<feature type="non-terminal residue" evidence="3">
    <location>
        <position position="69"/>
    </location>
</feature>
<feature type="signal peptide" evidence="2">
    <location>
        <begin position="1"/>
        <end position="28"/>
    </location>
</feature>
<evidence type="ECO:0000256" key="2">
    <source>
        <dbReference type="SAM" id="SignalP"/>
    </source>
</evidence>
<gene>
    <name evidence="3" type="ORF">Tci_382557</name>
</gene>
<keyword evidence="2" id="KW-0732">Signal</keyword>
<evidence type="ECO:0008006" key="4">
    <source>
        <dbReference type="Google" id="ProtNLM"/>
    </source>
</evidence>
<feature type="region of interest" description="Disordered" evidence="1">
    <location>
        <begin position="49"/>
        <end position="69"/>
    </location>
</feature>
<sequence length="69" mass="7410">MWCSRGGGDEGVVAMILMVWLMCRDGSCVVMDGVMMEVAREGDGQRRVAGVGVNGGGDEGGRWWMRDGD</sequence>
<dbReference type="EMBL" id="BKCJ010152245">
    <property type="protein sequence ID" value="GEY10583.1"/>
    <property type="molecule type" value="Genomic_DNA"/>
</dbReference>
<evidence type="ECO:0000256" key="1">
    <source>
        <dbReference type="SAM" id="MobiDB-lite"/>
    </source>
</evidence>
<accession>A0A699HGD0</accession>